<name>A0AA37BS10_9ARCH</name>
<dbReference type="InterPro" id="IPR036520">
    <property type="entry name" value="UPF0759_sf"/>
</dbReference>
<evidence type="ECO:0008006" key="3">
    <source>
        <dbReference type="Google" id="ProtNLM"/>
    </source>
</evidence>
<reference evidence="1" key="1">
    <citation type="journal article" date="2014" name="Int. J. Syst. Evol. Microbiol.">
        <title>Complete genome sequence of Corynebacterium casei LMG S-19264T (=DSM 44701T), isolated from a smear-ripened cheese.</title>
        <authorList>
            <consortium name="US DOE Joint Genome Institute (JGI-PGF)"/>
            <person name="Walter F."/>
            <person name="Albersmeier A."/>
            <person name="Kalinowski J."/>
            <person name="Ruckert C."/>
        </authorList>
    </citation>
    <scope>NUCLEOTIDE SEQUENCE</scope>
    <source>
        <strain evidence="1">JCM 13583</strain>
    </source>
</reference>
<dbReference type="Proteomes" id="UP000632195">
    <property type="component" value="Unassembled WGS sequence"/>
</dbReference>
<sequence length="251" mass="29112">MEIHPRHWLYVEIRVGCSGWFYNHWSGLFYPEGMPKSRWFQFYSSRFDTVEINSSFYTFPRRESVRRWARAAPEGFIYSVKAHRSITHEGRMRGVQEAISDFYSTVGLLGGKLGCILFQFPPSFRYSDENLSAIIGLLDRRYENVVEFRHRSWLEGKAAGDLIAQGIHVAAVSSERMPFVLFEDSVLYIRMHGDQQGYATDYSDERLLGLAREIVGASPRAVYVYFNNDYRAMAPKNASTLITKIREIMRS</sequence>
<dbReference type="Pfam" id="PF01904">
    <property type="entry name" value="DUF72"/>
    <property type="match status" value="1"/>
</dbReference>
<keyword evidence="2" id="KW-1185">Reference proteome</keyword>
<protein>
    <recommendedName>
        <fullName evidence="3">DUF72 domain-containing protein</fullName>
    </recommendedName>
</protein>
<dbReference type="Gene3D" id="3.20.20.410">
    <property type="entry name" value="Protein of unknown function UPF0759"/>
    <property type="match status" value="1"/>
</dbReference>
<dbReference type="SUPFAM" id="SSF117396">
    <property type="entry name" value="TM1631-like"/>
    <property type="match status" value="1"/>
</dbReference>
<dbReference type="PANTHER" id="PTHR30348:SF4">
    <property type="entry name" value="DUF72 DOMAIN-CONTAINING PROTEIN"/>
    <property type="match status" value="1"/>
</dbReference>
<evidence type="ECO:0000313" key="2">
    <source>
        <dbReference type="Proteomes" id="UP000632195"/>
    </source>
</evidence>
<evidence type="ECO:0000313" key="1">
    <source>
        <dbReference type="EMBL" id="GGM74512.1"/>
    </source>
</evidence>
<proteinExistence type="predicted"/>
<gene>
    <name evidence="1" type="ORF">GCM10007108_10570</name>
</gene>
<organism evidence="1 2">
    <name type="scientific">Thermogymnomonas acidicola</name>
    <dbReference type="NCBI Taxonomy" id="399579"/>
    <lineage>
        <taxon>Archaea</taxon>
        <taxon>Methanobacteriati</taxon>
        <taxon>Thermoplasmatota</taxon>
        <taxon>Thermoplasmata</taxon>
        <taxon>Thermoplasmatales</taxon>
        <taxon>Thermogymnomonas</taxon>
    </lineage>
</organism>
<comment type="caution">
    <text evidence="1">The sequence shown here is derived from an EMBL/GenBank/DDBJ whole genome shotgun (WGS) entry which is preliminary data.</text>
</comment>
<dbReference type="EMBL" id="BMNY01000001">
    <property type="protein sequence ID" value="GGM74512.1"/>
    <property type="molecule type" value="Genomic_DNA"/>
</dbReference>
<dbReference type="PANTHER" id="PTHR30348">
    <property type="entry name" value="UNCHARACTERIZED PROTEIN YECE"/>
    <property type="match status" value="1"/>
</dbReference>
<reference evidence="1" key="2">
    <citation type="submission" date="2022-09" db="EMBL/GenBank/DDBJ databases">
        <authorList>
            <person name="Sun Q."/>
            <person name="Ohkuma M."/>
        </authorList>
    </citation>
    <scope>NUCLEOTIDE SEQUENCE</scope>
    <source>
        <strain evidence="1">JCM 13583</strain>
    </source>
</reference>
<dbReference type="InterPro" id="IPR002763">
    <property type="entry name" value="DUF72"/>
</dbReference>
<accession>A0AA37BS10</accession>
<dbReference type="AlphaFoldDB" id="A0AA37BS10"/>